<dbReference type="GO" id="GO:2000049">
    <property type="term" value="P:positive regulation of cell-cell adhesion mediated by cadherin"/>
    <property type="evidence" value="ECO:0007669"/>
    <property type="project" value="TreeGrafter"/>
</dbReference>
<dbReference type="SUPFAM" id="SSF117892">
    <property type="entry name" value="Band 7/SPFH domain"/>
    <property type="match status" value="1"/>
</dbReference>
<dbReference type="Gene3D" id="3.30.479.30">
    <property type="entry name" value="Band 7 domain"/>
    <property type="match status" value="1"/>
</dbReference>
<gene>
    <name evidence="7" type="primary">Flo1-L1</name>
    <name evidence="7" type="ORF">Hamer_G014781</name>
</gene>
<keyword evidence="8" id="KW-1185">Reference proteome</keyword>
<reference evidence="7" key="1">
    <citation type="journal article" date="2021" name="Sci. Adv.">
        <title>The American lobster genome reveals insights on longevity, neural, and immune adaptations.</title>
        <authorList>
            <person name="Polinski J.M."/>
            <person name="Zimin A.V."/>
            <person name="Clark K.F."/>
            <person name="Kohn A.B."/>
            <person name="Sadowski N."/>
            <person name="Timp W."/>
            <person name="Ptitsyn A."/>
            <person name="Khanna P."/>
            <person name="Romanova D.Y."/>
            <person name="Williams P."/>
            <person name="Greenwood S.J."/>
            <person name="Moroz L.L."/>
            <person name="Walt D.R."/>
            <person name="Bodnar A.G."/>
        </authorList>
    </citation>
    <scope>NUCLEOTIDE SEQUENCE</scope>
    <source>
        <strain evidence="7">GMGI-L3</strain>
    </source>
</reference>
<dbReference type="GO" id="GO:0002090">
    <property type="term" value="P:regulation of receptor internalization"/>
    <property type="evidence" value="ECO:0007669"/>
    <property type="project" value="TreeGrafter"/>
</dbReference>
<evidence type="ECO:0000256" key="3">
    <source>
        <dbReference type="ARBA" id="ARBA00023136"/>
    </source>
</evidence>
<dbReference type="GO" id="GO:0070528">
    <property type="term" value="P:protein kinase C signaling"/>
    <property type="evidence" value="ECO:0007669"/>
    <property type="project" value="TreeGrafter"/>
</dbReference>
<dbReference type="EMBL" id="JAHLQT010012015">
    <property type="protein sequence ID" value="KAG7171642.1"/>
    <property type="molecule type" value="Genomic_DNA"/>
</dbReference>
<dbReference type="GO" id="GO:0031410">
    <property type="term" value="C:cytoplasmic vesicle"/>
    <property type="evidence" value="ECO:0007669"/>
    <property type="project" value="TreeGrafter"/>
</dbReference>
<dbReference type="CDD" id="cd03399">
    <property type="entry name" value="SPFH_flotillin"/>
    <property type="match status" value="1"/>
</dbReference>
<dbReference type="AlphaFoldDB" id="A0A8J5N1V2"/>
<evidence type="ECO:0000256" key="5">
    <source>
        <dbReference type="SAM" id="MobiDB-lite"/>
    </source>
</evidence>
<dbReference type="GO" id="GO:1901890">
    <property type="term" value="P:positive regulation of cell junction assembly"/>
    <property type="evidence" value="ECO:0007669"/>
    <property type="project" value="TreeGrafter"/>
</dbReference>
<evidence type="ECO:0000256" key="1">
    <source>
        <dbReference type="ARBA" id="ARBA00004370"/>
    </source>
</evidence>
<dbReference type="GO" id="GO:0016600">
    <property type="term" value="C:flotillin complex"/>
    <property type="evidence" value="ECO:0007669"/>
    <property type="project" value="TreeGrafter"/>
</dbReference>
<dbReference type="InterPro" id="IPR001107">
    <property type="entry name" value="Band_7"/>
</dbReference>
<sequence>MLAGGRVLVFPGLQRWRRLSLNVMTIKVHSPGVYTVQGVALKVTGVAQVKISTQHPDVLAVACEHFLNKKQEEIHALITATLEGHQRGIMGTMTVEDIYKNRALFNSRVFEVASKDLYALGIHGYLKALGMAQTAQVKRDARIGEAEAKKDSEIQKSLAAETLLAAQYINKTLVAKAKRDFELQKAAYDQEVKSREAEANLAYELQSCKTKQKIQEEKMEIKVTYDSGEEGKNPGGATGDPMHGKTSDVTEKQPAEAAKYKLGFFMLNGVSTSLSNTKSIKMVSSGDSPVGAQKLTQEVINITCCVPDMVKNMTGVDILKTLSVA</sequence>
<dbReference type="Proteomes" id="UP000747542">
    <property type="component" value="Unassembled WGS sequence"/>
</dbReference>
<protein>
    <submittedName>
        <fullName evidence="7">Flotillin-1-like 1</fullName>
    </submittedName>
</protein>
<accession>A0A8J5N1V2</accession>
<dbReference type="GO" id="GO:0002020">
    <property type="term" value="F:protease binding"/>
    <property type="evidence" value="ECO:0007669"/>
    <property type="project" value="TreeGrafter"/>
</dbReference>
<dbReference type="PANTHER" id="PTHR13806:SF46">
    <property type="entry name" value="FLOTILLIN-1-RELATED"/>
    <property type="match status" value="1"/>
</dbReference>
<dbReference type="InterPro" id="IPR036013">
    <property type="entry name" value="Band_7/SPFH_dom_sf"/>
</dbReference>
<evidence type="ECO:0000313" key="7">
    <source>
        <dbReference type="EMBL" id="KAG7171642.1"/>
    </source>
</evidence>
<proteinExistence type="inferred from homology"/>
<evidence type="ECO:0000256" key="2">
    <source>
        <dbReference type="ARBA" id="ARBA00007161"/>
    </source>
</evidence>
<evidence type="ECO:0000259" key="6">
    <source>
        <dbReference type="Pfam" id="PF01145"/>
    </source>
</evidence>
<feature type="domain" description="Band 7" evidence="6">
    <location>
        <begin position="4"/>
        <end position="123"/>
    </location>
</feature>
<evidence type="ECO:0000313" key="8">
    <source>
        <dbReference type="Proteomes" id="UP000747542"/>
    </source>
</evidence>
<feature type="region of interest" description="Disordered" evidence="5">
    <location>
        <begin position="226"/>
        <end position="251"/>
    </location>
</feature>
<feature type="compositionally biased region" description="Basic and acidic residues" evidence="5">
    <location>
        <begin position="242"/>
        <end position="251"/>
    </location>
</feature>
<comment type="similarity">
    <text evidence="2 4">Belongs to the band 7/mec-2 family. Flotillin subfamily.</text>
</comment>
<dbReference type="InterPro" id="IPR027705">
    <property type="entry name" value="Flotillin_fam"/>
</dbReference>
<comment type="subcellular location">
    <subcellularLocation>
        <location evidence="1">Membrane</location>
    </subcellularLocation>
</comment>
<organism evidence="7 8">
    <name type="scientific">Homarus americanus</name>
    <name type="common">American lobster</name>
    <dbReference type="NCBI Taxonomy" id="6706"/>
    <lineage>
        <taxon>Eukaryota</taxon>
        <taxon>Metazoa</taxon>
        <taxon>Ecdysozoa</taxon>
        <taxon>Arthropoda</taxon>
        <taxon>Crustacea</taxon>
        <taxon>Multicrustacea</taxon>
        <taxon>Malacostraca</taxon>
        <taxon>Eumalacostraca</taxon>
        <taxon>Eucarida</taxon>
        <taxon>Decapoda</taxon>
        <taxon>Pleocyemata</taxon>
        <taxon>Astacidea</taxon>
        <taxon>Nephropoidea</taxon>
        <taxon>Nephropidae</taxon>
        <taxon>Homarus</taxon>
    </lineage>
</organism>
<evidence type="ECO:0000256" key="4">
    <source>
        <dbReference type="RuleBase" id="RU366054"/>
    </source>
</evidence>
<dbReference type="Pfam" id="PF01145">
    <property type="entry name" value="Band_7"/>
    <property type="match status" value="1"/>
</dbReference>
<keyword evidence="3" id="KW-0472">Membrane</keyword>
<dbReference type="GO" id="GO:0072659">
    <property type="term" value="P:protein localization to plasma membrane"/>
    <property type="evidence" value="ECO:0007669"/>
    <property type="project" value="TreeGrafter"/>
</dbReference>
<dbReference type="GO" id="GO:0045807">
    <property type="term" value="P:positive regulation of endocytosis"/>
    <property type="evidence" value="ECO:0007669"/>
    <property type="project" value="TreeGrafter"/>
</dbReference>
<comment type="caution">
    <text evidence="7">The sequence shown here is derived from an EMBL/GenBank/DDBJ whole genome shotgun (WGS) entry which is preliminary data.</text>
</comment>
<dbReference type="PANTHER" id="PTHR13806">
    <property type="entry name" value="FLOTILLIN-RELATED"/>
    <property type="match status" value="1"/>
</dbReference>
<name>A0A8J5N1V2_HOMAM</name>